<comment type="caution">
    <text evidence="1">The sequence shown here is derived from an EMBL/GenBank/DDBJ whole genome shotgun (WGS) entry which is preliminary data.</text>
</comment>
<sequence>MQKEFIEWLRTKMISCWDLNLRKFDTDLIRATHLIRCE</sequence>
<dbReference type="AlphaFoldDB" id="A0A0F9QFU5"/>
<accession>A0A0F9QFU5</accession>
<protein>
    <submittedName>
        <fullName evidence="1">Uncharacterized protein</fullName>
    </submittedName>
</protein>
<reference evidence="1" key="1">
    <citation type="journal article" date="2015" name="Nature">
        <title>Complex archaea that bridge the gap between prokaryotes and eukaryotes.</title>
        <authorList>
            <person name="Spang A."/>
            <person name="Saw J.H."/>
            <person name="Jorgensen S.L."/>
            <person name="Zaremba-Niedzwiedzka K."/>
            <person name="Martijn J."/>
            <person name="Lind A.E."/>
            <person name="van Eijk R."/>
            <person name="Schleper C."/>
            <person name="Guy L."/>
            <person name="Ettema T.J."/>
        </authorList>
    </citation>
    <scope>NUCLEOTIDE SEQUENCE</scope>
</reference>
<proteinExistence type="predicted"/>
<dbReference type="EMBL" id="LAZR01004949">
    <property type="protein sequence ID" value="KKN04168.1"/>
    <property type="molecule type" value="Genomic_DNA"/>
</dbReference>
<name>A0A0F9QFU5_9ZZZZ</name>
<organism evidence="1">
    <name type="scientific">marine sediment metagenome</name>
    <dbReference type="NCBI Taxonomy" id="412755"/>
    <lineage>
        <taxon>unclassified sequences</taxon>
        <taxon>metagenomes</taxon>
        <taxon>ecological metagenomes</taxon>
    </lineage>
</organism>
<gene>
    <name evidence="1" type="ORF">LCGC14_1100060</name>
</gene>
<evidence type="ECO:0000313" key="1">
    <source>
        <dbReference type="EMBL" id="KKN04168.1"/>
    </source>
</evidence>
<feature type="non-terminal residue" evidence="1">
    <location>
        <position position="38"/>
    </location>
</feature>